<protein>
    <submittedName>
        <fullName evidence="2">Elongation factor Ts</fullName>
    </submittedName>
</protein>
<proteinExistence type="predicted"/>
<evidence type="ECO:0000313" key="2">
    <source>
        <dbReference type="EMBL" id="KAF5889978.1"/>
    </source>
</evidence>
<reference evidence="2" key="1">
    <citation type="submission" date="2020-07" db="EMBL/GenBank/DDBJ databases">
        <title>Clarias magur genome sequencing, assembly and annotation.</title>
        <authorList>
            <person name="Kushwaha B."/>
            <person name="Kumar R."/>
            <person name="Das P."/>
            <person name="Joshi C.G."/>
            <person name="Kumar D."/>
            <person name="Nagpure N.S."/>
            <person name="Pandey M."/>
            <person name="Agarwal S."/>
            <person name="Srivastava S."/>
            <person name="Singh M."/>
            <person name="Sahoo L."/>
            <person name="Jayasankar P."/>
            <person name="Meher P.K."/>
            <person name="Koringa P.G."/>
            <person name="Iquebal M.A."/>
            <person name="Das S.P."/>
            <person name="Bit A."/>
            <person name="Patnaik S."/>
            <person name="Patel N."/>
            <person name="Shah T.M."/>
            <person name="Hinsu A."/>
            <person name="Jena J.K."/>
        </authorList>
    </citation>
    <scope>NUCLEOTIDE SEQUENCE</scope>
    <source>
        <strain evidence="2">CIFAMagur01</strain>
        <tissue evidence="2">Testis</tissue>
    </source>
</reference>
<dbReference type="EMBL" id="QNUK01000742">
    <property type="protein sequence ID" value="KAF5889978.1"/>
    <property type="molecule type" value="Genomic_DNA"/>
</dbReference>
<feature type="non-terminal residue" evidence="2">
    <location>
        <position position="50"/>
    </location>
</feature>
<dbReference type="GO" id="GO:0003746">
    <property type="term" value="F:translation elongation factor activity"/>
    <property type="evidence" value="ECO:0007669"/>
    <property type="project" value="UniProtKB-KW"/>
</dbReference>
<feature type="region of interest" description="Disordered" evidence="1">
    <location>
        <begin position="1"/>
        <end position="50"/>
    </location>
</feature>
<accession>A0A8J4TGG4</accession>
<organism evidence="2 3">
    <name type="scientific">Clarias magur</name>
    <name type="common">Asian catfish</name>
    <name type="synonym">Macropteronotus magur</name>
    <dbReference type="NCBI Taxonomy" id="1594786"/>
    <lineage>
        <taxon>Eukaryota</taxon>
        <taxon>Metazoa</taxon>
        <taxon>Chordata</taxon>
        <taxon>Craniata</taxon>
        <taxon>Vertebrata</taxon>
        <taxon>Euteleostomi</taxon>
        <taxon>Actinopterygii</taxon>
        <taxon>Neopterygii</taxon>
        <taxon>Teleostei</taxon>
        <taxon>Ostariophysi</taxon>
        <taxon>Siluriformes</taxon>
        <taxon>Clariidae</taxon>
        <taxon>Clarias</taxon>
    </lineage>
</organism>
<comment type="caution">
    <text evidence="2">The sequence shown here is derived from an EMBL/GenBank/DDBJ whole genome shotgun (WGS) entry which is preliminary data.</text>
</comment>
<sequence length="50" mass="5200">MKGGSGLFARGSPAAGFQSLASERSRDVKAWEPAVADESHAGKQVNRNAV</sequence>
<name>A0A8J4TGG4_CLAMG</name>
<evidence type="ECO:0000256" key="1">
    <source>
        <dbReference type="SAM" id="MobiDB-lite"/>
    </source>
</evidence>
<gene>
    <name evidence="2" type="ORF">DAT39_020320</name>
</gene>
<keyword evidence="2" id="KW-0648">Protein biosynthesis</keyword>
<dbReference type="AlphaFoldDB" id="A0A8J4TGG4"/>
<evidence type="ECO:0000313" key="3">
    <source>
        <dbReference type="Proteomes" id="UP000727407"/>
    </source>
</evidence>
<dbReference type="Proteomes" id="UP000727407">
    <property type="component" value="Unassembled WGS sequence"/>
</dbReference>
<keyword evidence="3" id="KW-1185">Reference proteome</keyword>
<keyword evidence="2" id="KW-0251">Elongation factor</keyword>